<dbReference type="STRING" id="686832.A0A0C2YMC5"/>
<dbReference type="InterPro" id="IPR032805">
    <property type="entry name" value="Wax_synthase_dom"/>
</dbReference>
<feature type="transmembrane region" description="Helical" evidence="7">
    <location>
        <begin position="137"/>
        <end position="157"/>
    </location>
</feature>
<feature type="transmembrane region" description="Helical" evidence="7">
    <location>
        <begin position="331"/>
        <end position="349"/>
    </location>
</feature>
<evidence type="ECO:0000256" key="1">
    <source>
        <dbReference type="ARBA" id="ARBA00004141"/>
    </source>
</evidence>
<feature type="transmembrane region" description="Helical" evidence="7">
    <location>
        <begin position="267"/>
        <end position="289"/>
    </location>
</feature>
<reference evidence="9 10" key="1">
    <citation type="submission" date="2014-04" db="EMBL/GenBank/DDBJ databases">
        <authorList>
            <consortium name="DOE Joint Genome Institute"/>
            <person name="Kuo A."/>
            <person name="Gay G."/>
            <person name="Dore J."/>
            <person name="Kohler A."/>
            <person name="Nagy L.G."/>
            <person name="Floudas D."/>
            <person name="Copeland A."/>
            <person name="Barry K.W."/>
            <person name="Cichocki N."/>
            <person name="Veneault-Fourrey C."/>
            <person name="LaButti K."/>
            <person name="Lindquist E.A."/>
            <person name="Lipzen A."/>
            <person name="Lundell T."/>
            <person name="Morin E."/>
            <person name="Murat C."/>
            <person name="Sun H."/>
            <person name="Tunlid A."/>
            <person name="Henrissat B."/>
            <person name="Grigoriev I.V."/>
            <person name="Hibbett D.S."/>
            <person name="Martin F."/>
            <person name="Nordberg H.P."/>
            <person name="Cantor M.N."/>
            <person name="Hua S.X."/>
        </authorList>
    </citation>
    <scope>NUCLEOTIDE SEQUENCE [LARGE SCALE GENOMIC DNA]</scope>
    <source>
        <strain evidence="10">h7</strain>
    </source>
</reference>
<gene>
    <name evidence="9" type="ORF">M413DRAFT_70942</name>
</gene>
<protein>
    <recommendedName>
        <fullName evidence="8">Wax synthase domain-containing protein</fullName>
    </recommendedName>
</protein>
<evidence type="ECO:0000256" key="2">
    <source>
        <dbReference type="ARBA" id="ARBA00007282"/>
    </source>
</evidence>
<keyword evidence="6 7" id="KW-0472">Membrane</keyword>
<dbReference type="OrthoDB" id="1077582at2759"/>
<feature type="transmembrane region" description="Helical" evidence="7">
    <location>
        <begin position="301"/>
        <end position="319"/>
    </location>
</feature>
<dbReference type="GO" id="GO:0006629">
    <property type="term" value="P:lipid metabolic process"/>
    <property type="evidence" value="ECO:0007669"/>
    <property type="project" value="InterPro"/>
</dbReference>
<keyword evidence="10" id="KW-1185">Reference proteome</keyword>
<name>A0A0C2YMC5_HEBCY</name>
<sequence>MRGKHDLDPNLFTLCHLILLLALVLRPNARYNWLFFIPIFVLCIYSAFFCASDSGTSDFVYIMGLIMLVPTASDYILLRNHQPEFRKIGQTKATSEMTLTERLVWGASLIATARGIGWAHEPTAQIPPRPTASRRKFIASQVLWIIFYSILLDIALFQLQQNPCFRTGGPSITAFGWGWRTRVWFHIVAVYCTMSGLYATASIAGVATGLYEPGDWPHLFGSPCDAYTLRKCWGRVWHQMLRKSLTSHANFLANDVLRLPKGTFTTYFKLFTTFFLSGLIHATGDYILFQNFSDGTSIQFFFLQAAGITLEDALIALASRLGYKESSAFKMIGFAWVFAWFTFSLPIWLDPQAHAGTIDDGAKVGLIRLLKSFYESHDFFKTAA</sequence>
<comment type="subcellular location">
    <subcellularLocation>
        <location evidence="1">Membrane</location>
        <topology evidence="1">Multi-pass membrane protein</topology>
    </subcellularLocation>
</comment>
<evidence type="ECO:0000256" key="3">
    <source>
        <dbReference type="ARBA" id="ARBA00022679"/>
    </source>
</evidence>
<dbReference type="GO" id="GO:0016020">
    <property type="term" value="C:membrane"/>
    <property type="evidence" value="ECO:0007669"/>
    <property type="project" value="UniProtKB-SubCell"/>
</dbReference>
<feature type="transmembrane region" description="Helical" evidence="7">
    <location>
        <begin position="7"/>
        <end position="25"/>
    </location>
</feature>
<dbReference type="HOGENOM" id="CLU_032731_1_0_1"/>
<comment type="similarity">
    <text evidence="2">Belongs to the wax synthase family.</text>
</comment>
<dbReference type="EMBL" id="KN831778">
    <property type="protein sequence ID" value="KIM42132.1"/>
    <property type="molecule type" value="Genomic_DNA"/>
</dbReference>
<dbReference type="PANTHER" id="PTHR31595">
    <property type="entry name" value="LONG-CHAIN-ALCOHOL O-FATTY-ACYLTRANSFERASE 3-RELATED"/>
    <property type="match status" value="1"/>
</dbReference>
<evidence type="ECO:0000256" key="4">
    <source>
        <dbReference type="ARBA" id="ARBA00022692"/>
    </source>
</evidence>
<accession>A0A0C2YMC5</accession>
<feature type="transmembrane region" description="Helical" evidence="7">
    <location>
        <begin position="31"/>
        <end position="52"/>
    </location>
</feature>
<dbReference type="InterPro" id="IPR044851">
    <property type="entry name" value="Wax_synthase"/>
</dbReference>
<evidence type="ECO:0000256" key="7">
    <source>
        <dbReference type="SAM" id="Phobius"/>
    </source>
</evidence>
<dbReference type="Proteomes" id="UP000053424">
    <property type="component" value="Unassembled WGS sequence"/>
</dbReference>
<keyword evidence="3" id="KW-0808">Transferase</keyword>
<evidence type="ECO:0000313" key="10">
    <source>
        <dbReference type="Proteomes" id="UP000053424"/>
    </source>
</evidence>
<evidence type="ECO:0000256" key="6">
    <source>
        <dbReference type="ARBA" id="ARBA00023136"/>
    </source>
</evidence>
<evidence type="ECO:0000256" key="5">
    <source>
        <dbReference type="ARBA" id="ARBA00022989"/>
    </source>
</evidence>
<dbReference type="Pfam" id="PF13813">
    <property type="entry name" value="MBOAT_2"/>
    <property type="match status" value="1"/>
</dbReference>
<proteinExistence type="inferred from homology"/>
<reference evidence="10" key="2">
    <citation type="submission" date="2015-01" db="EMBL/GenBank/DDBJ databases">
        <title>Evolutionary Origins and Diversification of the Mycorrhizal Mutualists.</title>
        <authorList>
            <consortium name="DOE Joint Genome Institute"/>
            <consortium name="Mycorrhizal Genomics Consortium"/>
            <person name="Kohler A."/>
            <person name="Kuo A."/>
            <person name="Nagy L.G."/>
            <person name="Floudas D."/>
            <person name="Copeland A."/>
            <person name="Barry K.W."/>
            <person name="Cichocki N."/>
            <person name="Veneault-Fourrey C."/>
            <person name="LaButti K."/>
            <person name="Lindquist E.A."/>
            <person name="Lipzen A."/>
            <person name="Lundell T."/>
            <person name="Morin E."/>
            <person name="Murat C."/>
            <person name="Riley R."/>
            <person name="Ohm R."/>
            <person name="Sun H."/>
            <person name="Tunlid A."/>
            <person name="Henrissat B."/>
            <person name="Grigoriev I.V."/>
            <person name="Hibbett D.S."/>
            <person name="Martin F."/>
        </authorList>
    </citation>
    <scope>NUCLEOTIDE SEQUENCE [LARGE SCALE GENOMIC DNA]</scope>
    <source>
        <strain evidence="10">h7</strain>
    </source>
</reference>
<keyword evidence="4 7" id="KW-0812">Transmembrane</keyword>
<feature type="transmembrane region" description="Helical" evidence="7">
    <location>
        <begin position="59"/>
        <end position="78"/>
    </location>
</feature>
<evidence type="ECO:0000259" key="8">
    <source>
        <dbReference type="Pfam" id="PF13813"/>
    </source>
</evidence>
<organism evidence="9 10">
    <name type="scientific">Hebeloma cylindrosporum</name>
    <dbReference type="NCBI Taxonomy" id="76867"/>
    <lineage>
        <taxon>Eukaryota</taxon>
        <taxon>Fungi</taxon>
        <taxon>Dikarya</taxon>
        <taxon>Basidiomycota</taxon>
        <taxon>Agaricomycotina</taxon>
        <taxon>Agaricomycetes</taxon>
        <taxon>Agaricomycetidae</taxon>
        <taxon>Agaricales</taxon>
        <taxon>Agaricineae</taxon>
        <taxon>Hymenogastraceae</taxon>
        <taxon>Hebeloma</taxon>
    </lineage>
</organism>
<dbReference type="PANTHER" id="PTHR31595:SF27">
    <property type="entry name" value="WAX SYNTHASE DOMAIN-CONTAINING PROTEIN-RELATED"/>
    <property type="match status" value="1"/>
</dbReference>
<feature type="domain" description="Wax synthase" evidence="8">
    <location>
        <begin position="216"/>
        <end position="303"/>
    </location>
</feature>
<dbReference type="GO" id="GO:0008374">
    <property type="term" value="F:O-acyltransferase activity"/>
    <property type="evidence" value="ECO:0007669"/>
    <property type="project" value="InterPro"/>
</dbReference>
<dbReference type="AlphaFoldDB" id="A0A0C2YMC5"/>
<evidence type="ECO:0000313" key="9">
    <source>
        <dbReference type="EMBL" id="KIM42132.1"/>
    </source>
</evidence>
<keyword evidence="5 7" id="KW-1133">Transmembrane helix</keyword>